<protein>
    <recommendedName>
        <fullName evidence="6">Mitotic checkpoint protein BUB3</fullName>
    </recommendedName>
</protein>
<evidence type="ECO:0000313" key="4">
    <source>
        <dbReference type="EMBL" id="KAL1311767.1"/>
    </source>
</evidence>
<dbReference type="EMBL" id="JBFMKM010000001">
    <property type="protein sequence ID" value="KAL1311767.1"/>
    <property type="molecule type" value="Genomic_DNA"/>
</dbReference>
<gene>
    <name evidence="4" type="ORF">AAFC00_001853</name>
</gene>
<evidence type="ECO:0000256" key="1">
    <source>
        <dbReference type="ARBA" id="ARBA00022574"/>
    </source>
</evidence>
<evidence type="ECO:0000256" key="2">
    <source>
        <dbReference type="ARBA" id="ARBA00022737"/>
    </source>
</evidence>
<dbReference type="Proteomes" id="UP001562354">
    <property type="component" value="Unassembled WGS sequence"/>
</dbReference>
<evidence type="ECO:0000313" key="5">
    <source>
        <dbReference type="Proteomes" id="UP001562354"/>
    </source>
</evidence>
<dbReference type="InterPro" id="IPR001680">
    <property type="entry name" value="WD40_rpt"/>
</dbReference>
<proteinExistence type="predicted"/>
<dbReference type="InterPro" id="IPR015943">
    <property type="entry name" value="WD40/YVTN_repeat-like_dom_sf"/>
</dbReference>
<keyword evidence="2" id="KW-0677">Repeat</keyword>
<dbReference type="PROSITE" id="PS50082">
    <property type="entry name" value="WD_REPEATS_2"/>
    <property type="match status" value="1"/>
</dbReference>
<comment type="caution">
    <text evidence="4">The sequence shown here is derived from an EMBL/GenBank/DDBJ whole genome shotgun (WGS) entry which is preliminary data.</text>
</comment>
<feature type="repeat" description="WD" evidence="3">
    <location>
        <begin position="134"/>
        <end position="164"/>
    </location>
</feature>
<dbReference type="RefSeq" id="XP_069204616.1">
    <property type="nucleotide sequence ID" value="XM_069341104.1"/>
</dbReference>
<sequence length="395" mass="42961">MTDLDPPRYLGTFSVNNISSSGVSIFTHHSVTSSHSLPTMSGTQFELADPPADPISAVRFAPNSPTRLLASSWDKNVYLYDTKDGQNGKLIQRIPHRAAVLDVCFGGDDNTAYSAGLDWDVNKIDLETGGKTLLSSHEKGVKSIAYSANHSLLISASWDSTIHVHILDHQGRLSHAPATVKLQSRPFSMSMTETKVVVALASRQMVVYDLAALKMLAQSAAPSDESHGVNVLEIAPFQLRESSLKFMTRTINCMPNDQGYAVSSIEGRVGVDWFDSSAESQAQKYAFKCHRQTEGDVDVVYPVNALAYHPIHKGSFASGGGDGFVILWDGITKRRIRQYQAYPASVASLAWSSDGKYLAVGVSPGFEDGKEDLDGPNMIFIRELSENEAKGKSSK</sequence>
<dbReference type="SUPFAM" id="SSF50978">
    <property type="entry name" value="WD40 repeat-like"/>
    <property type="match status" value="1"/>
</dbReference>
<evidence type="ECO:0008006" key="6">
    <source>
        <dbReference type="Google" id="ProtNLM"/>
    </source>
</evidence>
<dbReference type="GeneID" id="95975556"/>
<dbReference type="SMART" id="SM00320">
    <property type="entry name" value="WD40"/>
    <property type="match status" value="5"/>
</dbReference>
<dbReference type="Gene3D" id="2.130.10.10">
    <property type="entry name" value="YVTN repeat-like/Quinoprotein amine dehydrogenase"/>
    <property type="match status" value="1"/>
</dbReference>
<organism evidence="4 5">
    <name type="scientific">Neodothiora populina</name>
    <dbReference type="NCBI Taxonomy" id="2781224"/>
    <lineage>
        <taxon>Eukaryota</taxon>
        <taxon>Fungi</taxon>
        <taxon>Dikarya</taxon>
        <taxon>Ascomycota</taxon>
        <taxon>Pezizomycotina</taxon>
        <taxon>Dothideomycetes</taxon>
        <taxon>Dothideomycetidae</taxon>
        <taxon>Dothideales</taxon>
        <taxon>Dothioraceae</taxon>
        <taxon>Neodothiora</taxon>
    </lineage>
</organism>
<dbReference type="Pfam" id="PF00400">
    <property type="entry name" value="WD40"/>
    <property type="match status" value="4"/>
</dbReference>
<name>A0ABR3PQS6_9PEZI</name>
<reference evidence="4 5" key="1">
    <citation type="submission" date="2024-07" db="EMBL/GenBank/DDBJ databases">
        <title>Draft sequence of the Neodothiora populina.</title>
        <authorList>
            <person name="Drown D.D."/>
            <person name="Schuette U.S."/>
            <person name="Buechlein A.B."/>
            <person name="Rusch D.R."/>
            <person name="Winton L.W."/>
            <person name="Adams G.A."/>
        </authorList>
    </citation>
    <scope>NUCLEOTIDE SEQUENCE [LARGE SCALE GENOMIC DNA]</scope>
    <source>
        <strain evidence="4 5">CPC 39397</strain>
    </source>
</reference>
<keyword evidence="1 3" id="KW-0853">WD repeat</keyword>
<keyword evidence="5" id="KW-1185">Reference proteome</keyword>
<accession>A0ABR3PQS6</accession>
<dbReference type="PANTHER" id="PTHR10971">
    <property type="entry name" value="MRNA EXPORT FACTOR AND BUB3"/>
    <property type="match status" value="1"/>
</dbReference>
<evidence type="ECO:0000256" key="3">
    <source>
        <dbReference type="PROSITE-ProRule" id="PRU00221"/>
    </source>
</evidence>
<dbReference type="InterPro" id="IPR036322">
    <property type="entry name" value="WD40_repeat_dom_sf"/>
</dbReference>